<reference evidence="3" key="2">
    <citation type="submission" date="2021-05" db="EMBL/GenBank/DDBJ databases">
        <authorList>
            <person name="Pain A."/>
        </authorList>
    </citation>
    <scope>NUCLEOTIDE SEQUENCE</scope>
    <source>
        <strain evidence="3">1802A</strain>
    </source>
</reference>
<comment type="similarity">
    <text evidence="1">Belongs to the CAP family.</text>
</comment>
<dbReference type="InterPro" id="IPR013912">
    <property type="entry name" value="Adenylate_cyclase-assoc_CAP_C"/>
</dbReference>
<dbReference type="InterPro" id="IPR016098">
    <property type="entry name" value="CAP/MinC_C"/>
</dbReference>
<evidence type="ECO:0000313" key="3">
    <source>
        <dbReference type="EMBL" id="KAK1940347.1"/>
    </source>
</evidence>
<dbReference type="GO" id="GO:0005737">
    <property type="term" value="C:cytoplasm"/>
    <property type="evidence" value="ECO:0007669"/>
    <property type="project" value="TreeGrafter"/>
</dbReference>
<comment type="caution">
    <text evidence="3">The sequence shown here is derived from an EMBL/GenBank/DDBJ whole genome shotgun (WGS) entry which is preliminary data.</text>
</comment>
<dbReference type="GO" id="GO:0019933">
    <property type="term" value="P:cAMP-mediated signaling"/>
    <property type="evidence" value="ECO:0007669"/>
    <property type="project" value="TreeGrafter"/>
</dbReference>
<dbReference type="InterPro" id="IPR006599">
    <property type="entry name" value="CARP_motif"/>
</dbReference>
<evidence type="ECO:0000259" key="2">
    <source>
        <dbReference type="PROSITE" id="PS51329"/>
    </source>
</evidence>
<dbReference type="GO" id="GO:0003779">
    <property type="term" value="F:actin binding"/>
    <property type="evidence" value="ECO:0007669"/>
    <property type="project" value="InterPro"/>
</dbReference>
<gene>
    <name evidence="3" type="ORF">X943_002857</name>
</gene>
<dbReference type="AlphaFoldDB" id="A0AAD9GKX8"/>
<name>A0AAD9GKX8_BABDI</name>
<dbReference type="InterPro" id="IPR001837">
    <property type="entry name" value="Adenylate_cyclase-assoc_CAP"/>
</dbReference>
<dbReference type="Pfam" id="PF08603">
    <property type="entry name" value="CAP_C"/>
    <property type="match status" value="1"/>
</dbReference>
<dbReference type="InterPro" id="IPR017901">
    <property type="entry name" value="C-CAP_CF_C-like"/>
</dbReference>
<feature type="domain" description="C-CAP/cofactor C-like" evidence="2">
    <location>
        <begin position="20"/>
        <end position="162"/>
    </location>
</feature>
<evidence type="ECO:0000313" key="4">
    <source>
        <dbReference type="Proteomes" id="UP001195914"/>
    </source>
</evidence>
<dbReference type="GO" id="GO:0007015">
    <property type="term" value="P:actin filament organization"/>
    <property type="evidence" value="ECO:0007669"/>
    <property type="project" value="TreeGrafter"/>
</dbReference>
<evidence type="ECO:0000256" key="1">
    <source>
        <dbReference type="ARBA" id="ARBA00007659"/>
    </source>
</evidence>
<dbReference type="Proteomes" id="UP001195914">
    <property type="component" value="Unassembled WGS sequence"/>
</dbReference>
<dbReference type="SMART" id="SM00673">
    <property type="entry name" value="CARP"/>
    <property type="match status" value="2"/>
</dbReference>
<dbReference type="SUPFAM" id="SSF69340">
    <property type="entry name" value="C-terminal domain of adenylylcyclase associated protein"/>
    <property type="match status" value="1"/>
</dbReference>
<dbReference type="PANTHER" id="PTHR10652:SF0">
    <property type="entry name" value="ADENYLYL CYCLASE-ASSOCIATED PROTEIN"/>
    <property type="match status" value="1"/>
</dbReference>
<dbReference type="Gene3D" id="2.160.20.70">
    <property type="match status" value="1"/>
</dbReference>
<protein>
    <recommendedName>
        <fullName evidence="2">C-CAP/cofactor C-like domain-containing protein</fullName>
    </recommendedName>
</protein>
<keyword evidence="4" id="KW-1185">Reference proteome</keyword>
<sequence>MTDLPSPREALLTQFSRKMTQKLSAKEPKFELSGEVWMIAHQRNTTLDLTCVGTTQSVQVCECENVKVVIPGKIVSIAIISSKGVEVSLNSCISGMELTNCNNVKVRVQNTLPSAAIDKCQQVGFWISKINAEMIMFTSCKSGDMNVNVNRNTSGNVDEDDWIEIAIHEQFEHRINANMKMETKPSMLYG</sequence>
<dbReference type="EMBL" id="JAHBMH010000003">
    <property type="protein sequence ID" value="KAK1940347.1"/>
    <property type="molecule type" value="Genomic_DNA"/>
</dbReference>
<accession>A0AAD9GKX8</accession>
<organism evidence="3 4">
    <name type="scientific">Babesia divergens</name>
    <dbReference type="NCBI Taxonomy" id="32595"/>
    <lineage>
        <taxon>Eukaryota</taxon>
        <taxon>Sar</taxon>
        <taxon>Alveolata</taxon>
        <taxon>Apicomplexa</taxon>
        <taxon>Aconoidasida</taxon>
        <taxon>Piroplasmida</taxon>
        <taxon>Babesiidae</taxon>
        <taxon>Babesia</taxon>
    </lineage>
</organism>
<dbReference type="InterPro" id="IPR036223">
    <property type="entry name" value="CAP_C_sf"/>
</dbReference>
<proteinExistence type="inferred from homology"/>
<dbReference type="PANTHER" id="PTHR10652">
    <property type="entry name" value="ADENYLYL CYCLASE-ASSOCIATED PROTEIN"/>
    <property type="match status" value="1"/>
</dbReference>
<dbReference type="PROSITE" id="PS51329">
    <property type="entry name" value="C_CAP_COFACTOR_C"/>
    <property type="match status" value="1"/>
</dbReference>
<dbReference type="GO" id="GO:0008179">
    <property type="term" value="F:adenylate cyclase binding"/>
    <property type="evidence" value="ECO:0007669"/>
    <property type="project" value="TreeGrafter"/>
</dbReference>
<reference evidence="3" key="1">
    <citation type="journal article" date="2014" name="Nucleic Acids Res.">
        <title>The evolutionary dynamics of variant antigen genes in Babesia reveal a history of genomic innovation underlying host-parasite interaction.</title>
        <authorList>
            <person name="Jackson A.P."/>
            <person name="Otto T.D."/>
            <person name="Darby A."/>
            <person name="Ramaprasad A."/>
            <person name="Xia D."/>
            <person name="Echaide I.E."/>
            <person name="Farber M."/>
            <person name="Gahlot S."/>
            <person name="Gamble J."/>
            <person name="Gupta D."/>
            <person name="Gupta Y."/>
            <person name="Jackson L."/>
            <person name="Malandrin L."/>
            <person name="Malas T.B."/>
            <person name="Moussa E."/>
            <person name="Nair M."/>
            <person name="Reid A.J."/>
            <person name="Sanders M."/>
            <person name="Sharma J."/>
            <person name="Tracey A."/>
            <person name="Quail M.A."/>
            <person name="Weir W."/>
            <person name="Wastling J.M."/>
            <person name="Hall N."/>
            <person name="Willadsen P."/>
            <person name="Lingelbach K."/>
            <person name="Shiels B."/>
            <person name="Tait A."/>
            <person name="Berriman M."/>
            <person name="Allred D.R."/>
            <person name="Pain A."/>
        </authorList>
    </citation>
    <scope>NUCLEOTIDE SEQUENCE</scope>
    <source>
        <strain evidence="3">1802A</strain>
    </source>
</reference>